<dbReference type="EMBL" id="CP108482">
    <property type="protein sequence ID" value="WUS56032.1"/>
    <property type="molecule type" value="Genomic_DNA"/>
</dbReference>
<dbReference type="Proteomes" id="UP001432014">
    <property type="component" value="Chromosome"/>
</dbReference>
<keyword evidence="1" id="KW-0723">Serine/threonine-protein kinase</keyword>
<dbReference type="RefSeq" id="WP_329499352.1">
    <property type="nucleotide sequence ID" value="NZ_CP108460.1"/>
</dbReference>
<proteinExistence type="predicted"/>
<dbReference type="InterPro" id="IPR003594">
    <property type="entry name" value="HATPase_dom"/>
</dbReference>
<dbReference type="GO" id="GO:0005524">
    <property type="term" value="F:ATP binding"/>
    <property type="evidence" value="ECO:0007669"/>
    <property type="project" value="UniProtKB-KW"/>
</dbReference>
<feature type="domain" description="Histidine kinase/HSP90-like ATPase" evidence="3">
    <location>
        <begin position="27"/>
        <end position="160"/>
    </location>
</feature>
<evidence type="ECO:0000256" key="2">
    <source>
        <dbReference type="SAM" id="MobiDB-lite"/>
    </source>
</evidence>
<reference evidence="4 5" key="1">
    <citation type="submission" date="2022-10" db="EMBL/GenBank/DDBJ databases">
        <title>The complete genomes of actinobacterial strains from the NBC collection.</title>
        <authorList>
            <person name="Joergensen T.S."/>
            <person name="Alvarez Arevalo M."/>
            <person name="Sterndorff E.B."/>
            <person name="Faurdal D."/>
            <person name="Vuksanovic O."/>
            <person name="Mourched A.-S."/>
            <person name="Charusanti P."/>
            <person name="Shaw S."/>
            <person name="Blin K."/>
            <person name="Weber T."/>
        </authorList>
    </citation>
    <scope>NUCLEOTIDE SEQUENCE [LARGE SCALE GENOMIC DNA]</scope>
    <source>
        <strain evidence="4 5">NBC_01247</strain>
    </source>
</reference>
<name>A0ABZ1W5B4_9ACTN</name>
<accession>A0ABZ1W5B4</accession>
<organism evidence="4 5">
    <name type="scientific">Kitasatospora herbaricolor</name>
    <dbReference type="NCBI Taxonomy" id="68217"/>
    <lineage>
        <taxon>Bacteria</taxon>
        <taxon>Bacillati</taxon>
        <taxon>Actinomycetota</taxon>
        <taxon>Actinomycetes</taxon>
        <taxon>Kitasatosporales</taxon>
        <taxon>Streptomycetaceae</taxon>
        <taxon>Kitasatospora</taxon>
    </lineage>
</organism>
<evidence type="ECO:0000259" key="3">
    <source>
        <dbReference type="Pfam" id="PF13581"/>
    </source>
</evidence>
<evidence type="ECO:0000313" key="4">
    <source>
        <dbReference type="EMBL" id="WUS56032.1"/>
    </source>
</evidence>
<keyword evidence="4" id="KW-0067">ATP-binding</keyword>
<dbReference type="InterPro" id="IPR050267">
    <property type="entry name" value="Anti-sigma-factor_SerPK"/>
</dbReference>
<dbReference type="CDD" id="cd16936">
    <property type="entry name" value="HATPase_RsbW-like"/>
    <property type="match status" value="1"/>
</dbReference>
<protein>
    <submittedName>
        <fullName evidence="4">ATP-binding protein</fullName>
    </submittedName>
</protein>
<dbReference type="Gene3D" id="3.30.565.10">
    <property type="entry name" value="Histidine kinase-like ATPase, C-terminal domain"/>
    <property type="match status" value="1"/>
</dbReference>
<dbReference type="InterPro" id="IPR036890">
    <property type="entry name" value="HATPase_C_sf"/>
</dbReference>
<evidence type="ECO:0000256" key="1">
    <source>
        <dbReference type="ARBA" id="ARBA00022527"/>
    </source>
</evidence>
<feature type="region of interest" description="Disordered" evidence="2">
    <location>
        <begin position="104"/>
        <end position="132"/>
    </location>
</feature>
<feature type="compositionally biased region" description="Basic and acidic residues" evidence="2">
    <location>
        <begin position="163"/>
        <end position="172"/>
    </location>
</feature>
<evidence type="ECO:0000313" key="5">
    <source>
        <dbReference type="Proteomes" id="UP001432014"/>
    </source>
</evidence>
<gene>
    <name evidence="4" type="ORF">OG469_11165</name>
</gene>
<keyword evidence="4" id="KW-0547">Nucleotide-binding</keyword>
<keyword evidence="5" id="KW-1185">Reference proteome</keyword>
<dbReference type="PANTHER" id="PTHR35526:SF3">
    <property type="entry name" value="ANTI-SIGMA-F FACTOR RSBW"/>
    <property type="match status" value="1"/>
</dbReference>
<dbReference type="PANTHER" id="PTHR35526">
    <property type="entry name" value="ANTI-SIGMA-F FACTOR RSBW-RELATED"/>
    <property type="match status" value="1"/>
</dbReference>
<sequence length="172" mass="18372">MKSEIAPARPTSATAPRSWQFASTWRGVRLARLAVTRQLTEWGWATDTETSQNAALLVAELAANAVVHGRLPGRDFRVRLSMADLADAGADHIGPATLRVEVADSRGDRLPAPRTGPAPDDPGAWTDPGAESGRGLMLVDALAARWGSVPRPPSGKTVWAELHPTDPRSERA</sequence>
<dbReference type="Pfam" id="PF13581">
    <property type="entry name" value="HATPase_c_2"/>
    <property type="match status" value="1"/>
</dbReference>
<feature type="region of interest" description="Disordered" evidence="2">
    <location>
        <begin position="147"/>
        <end position="172"/>
    </location>
</feature>
<keyword evidence="1" id="KW-0808">Transferase</keyword>
<keyword evidence="1" id="KW-0418">Kinase</keyword>